<dbReference type="InterPro" id="IPR011050">
    <property type="entry name" value="Pectin_lyase_fold/virulence"/>
</dbReference>
<dbReference type="GO" id="GO:0071555">
    <property type="term" value="P:cell wall organization"/>
    <property type="evidence" value="ECO:0007669"/>
    <property type="project" value="UniProtKB-KW"/>
</dbReference>
<feature type="active site" evidence="8">
    <location>
        <position position="245"/>
    </location>
</feature>
<dbReference type="OrthoDB" id="187139at2759"/>
<dbReference type="SUPFAM" id="SSF51126">
    <property type="entry name" value="Pectin lyase-like"/>
    <property type="match status" value="1"/>
</dbReference>
<comment type="caution">
    <text evidence="11">The sequence shown here is derived from an EMBL/GenBank/DDBJ whole genome shotgun (WGS) entry which is preliminary data.</text>
</comment>
<evidence type="ECO:0000256" key="6">
    <source>
        <dbReference type="ARBA" id="ARBA00023295"/>
    </source>
</evidence>
<dbReference type="GO" id="GO:0005975">
    <property type="term" value="P:carbohydrate metabolic process"/>
    <property type="evidence" value="ECO:0007669"/>
    <property type="project" value="InterPro"/>
</dbReference>
<evidence type="ECO:0000256" key="9">
    <source>
        <dbReference type="RuleBase" id="RU361169"/>
    </source>
</evidence>
<keyword evidence="6 9" id="KW-0326">Glycosidase</keyword>
<dbReference type="EMBL" id="JAKOGI010002694">
    <property type="protein sequence ID" value="KAJ8421496.1"/>
    <property type="molecule type" value="Genomic_DNA"/>
</dbReference>
<comment type="similarity">
    <text evidence="2 9">Belongs to the glycosyl hydrolase 28 family.</text>
</comment>
<feature type="signal peptide" evidence="10">
    <location>
        <begin position="1"/>
        <end position="21"/>
    </location>
</feature>
<keyword evidence="5 9" id="KW-0378">Hydrolase</keyword>
<sequence>MRPTLTFLLLLSLFLLPCLMSAKSSSYTYNVATLGARPNGKTDSTNAFIKAWILACGSSGRPTIHVPWGRFMVRKAVTFSGSRCKNKGVNFDIKGTLLAPSDFHVLGNSETWFMFEDVVGVTISGGVLDGQGSSLWACKRAGKGGCPDGVTNLGFTNSMNIVIRGLTSLNSQLYHIVVNGCKNVKIQGVTVSASGTSPNTDGIHVQLSTGVTIVNTNIHTGDDCISIGAGTTNMWMENINCGPGHGISIGSLGKDGNEPGVQNITVTTAKFTGTENGVRIKSWGRPSNGFVRNVLFQRITMVNAQNPIIIDQNYCPAGRCPRQVSGVSISGVRYEDIHGSSATPVAIKFDCSSKHHCTDIKLENVMLTYNKRPASSTCSNVGGSTYGLVRPSCL</sequence>
<accession>A0A9Q1GIU4</accession>
<keyword evidence="3" id="KW-0134">Cell wall</keyword>
<dbReference type="InterPro" id="IPR012334">
    <property type="entry name" value="Pectin_lyas_fold"/>
</dbReference>
<evidence type="ECO:0000256" key="2">
    <source>
        <dbReference type="ARBA" id="ARBA00008834"/>
    </source>
</evidence>
<dbReference type="SMART" id="SM00710">
    <property type="entry name" value="PbH1"/>
    <property type="match status" value="4"/>
</dbReference>
<dbReference type="GO" id="GO:0004650">
    <property type="term" value="F:polygalacturonase activity"/>
    <property type="evidence" value="ECO:0007669"/>
    <property type="project" value="InterPro"/>
</dbReference>
<reference evidence="11" key="1">
    <citation type="submission" date="2022-04" db="EMBL/GenBank/DDBJ databases">
        <title>Carnegiea gigantea Genome sequencing and assembly v2.</title>
        <authorList>
            <person name="Copetti D."/>
            <person name="Sanderson M.J."/>
            <person name="Burquez A."/>
            <person name="Wojciechowski M.F."/>
        </authorList>
    </citation>
    <scope>NUCLEOTIDE SEQUENCE</scope>
    <source>
        <strain evidence="11">SGP5-SGP5p</strain>
        <tissue evidence="11">Aerial part</tissue>
    </source>
</reference>
<dbReference type="InterPro" id="IPR006626">
    <property type="entry name" value="PbH1"/>
</dbReference>
<feature type="chain" id="PRO_5040382289" description="Polygalacturonase" evidence="10">
    <location>
        <begin position="22"/>
        <end position="394"/>
    </location>
</feature>
<dbReference type="PANTHER" id="PTHR31375">
    <property type="match status" value="1"/>
</dbReference>
<keyword evidence="4" id="KW-0964">Secreted</keyword>
<evidence type="ECO:0000313" key="12">
    <source>
        <dbReference type="Proteomes" id="UP001153076"/>
    </source>
</evidence>
<keyword evidence="7" id="KW-0961">Cell wall biogenesis/degradation</keyword>
<evidence type="ECO:0000313" key="11">
    <source>
        <dbReference type="EMBL" id="KAJ8421496.1"/>
    </source>
</evidence>
<evidence type="ECO:0000256" key="8">
    <source>
        <dbReference type="PROSITE-ProRule" id="PRU10052"/>
    </source>
</evidence>
<evidence type="ECO:0000256" key="4">
    <source>
        <dbReference type="ARBA" id="ARBA00022525"/>
    </source>
</evidence>
<protein>
    <recommendedName>
        <fullName evidence="13">Polygalacturonase</fullName>
    </recommendedName>
</protein>
<evidence type="ECO:0000256" key="7">
    <source>
        <dbReference type="ARBA" id="ARBA00023316"/>
    </source>
</evidence>
<gene>
    <name evidence="11" type="ORF">Cgig2_020789</name>
</gene>
<proteinExistence type="inferred from homology"/>
<organism evidence="11 12">
    <name type="scientific">Carnegiea gigantea</name>
    <dbReference type="NCBI Taxonomy" id="171969"/>
    <lineage>
        <taxon>Eukaryota</taxon>
        <taxon>Viridiplantae</taxon>
        <taxon>Streptophyta</taxon>
        <taxon>Embryophyta</taxon>
        <taxon>Tracheophyta</taxon>
        <taxon>Spermatophyta</taxon>
        <taxon>Magnoliopsida</taxon>
        <taxon>eudicotyledons</taxon>
        <taxon>Gunneridae</taxon>
        <taxon>Pentapetalae</taxon>
        <taxon>Caryophyllales</taxon>
        <taxon>Cactineae</taxon>
        <taxon>Cactaceae</taxon>
        <taxon>Cactoideae</taxon>
        <taxon>Echinocereeae</taxon>
        <taxon>Carnegiea</taxon>
    </lineage>
</organism>
<name>A0A9Q1GIU4_9CARY</name>
<dbReference type="InterPro" id="IPR000743">
    <property type="entry name" value="Glyco_hydro_28"/>
</dbReference>
<comment type="subcellular location">
    <subcellularLocation>
        <location evidence="1">Secreted</location>
        <location evidence="1">Cell wall</location>
    </subcellularLocation>
</comment>
<dbReference type="Pfam" id="PF00295">
    <property type="entry name" value="Glyco_hydro_28"/>
    <property type="match status" value="1"/>
</dbReference>
<keyword evidence="10" id="KW-0732">Signal</keyword>
<evidence type="ECO:0008006" key="13">
    <source>
        <dbReference type="Google" id="ProtNLM"/>
    </source>
</evidence>
<dbReference type="FunFam" id="2.160.20.10:FF:000004">
    <property type="entry name" value="Pectin lyase-like superfamily protein"/>
    <property type="match status" value="1"/>
</dbReference>
<dbReference type="Gene3D" id="2.160.20.10">
    <property type="entry name" value="Single-stranded right-handed beta-helix, Pectin lyase-like"/>
    <property type="match status" value="1"/>
</dbReference>
<dbReference type="PROSITE" id="PS00502">
    <property type="entry name" value="POLYGALACTURONASE"/>
    <property type="match status" value="1"/>
</dbReference>
<evidence type="ECO:0000256" key="1">
    <source>
        <dbReference type="ARBA" id="ARBA00004191"/>
    </source>
</evidence>
<dbReference type="AlphaFoldDB" id="A0A9Q1GIU4"/>
<evidence type="ECO:0000256" key="3">
    <source>
        <dbReference type="ARBA" id="ARBA00022512"/>
    </source>
</evidence>
<dbReference type="Proteomes" id="UP001153076">
    <property type="component" value="Unassembled WGS sequence"/>
</dbReference>
<evidence type="ECO:0000256" key="10">
    <source>
        <dbReference type="SAM" id="SignalP"/>
    </source>
</evidence>
<evidence type="ECO:0000256" key="5">
    <source>
        <dbReference type="ARBA" id="ARBA00022801"/>
    </source>
</evidence>
<keyword evidence="12" id="KW-1185">Reference proteome</keyword>